<evidence type="ECO:0000313" key="1">
    <source>
        <dbReference type="EMBL" id="ORX67571.1"/>
    </source>
</evidence>
<dbReference type="EMBL" id="MCFD01000012">
    <property type="protein sequence ID" value="ORX67571.1"/>
    <property type="molecule type" value="Genomic_DNA"/>
</dbReference>
<dbReference type="RefSeq" id="XP_040741458.1">
    <property type="nucleotide sequence ID" value="XM_040891708.1"/>
</dbReference>
<name>A0A1Y1W217_9FUNG</name>
<gene>
    <name evidence="1" type="ORF">DL89DRAFT_47054</name>
</gene>
<dbReference type="GeneID" id="63808356"/>
<protein>
    <submittedName>
        <fullName evidence="1">Uncharacterized protein</fullName>
    </submittedName>
</protein>
<dbReference type="AlphaFoldDB" id="A0A1Y1W217"/>
<proteinExistence type="predicted"/>
<organism evidence="1 2">
    <name type="scientific">Linderina pennispora</name>
    <dbReference type="NCBI Taxonomy" id="61395"/>
    <lineage>
        <taxon>Eukaryota</taxon>
        <taxon>Fungi</taxon>
        <taxon>Fungi incertae sedis</taxon>
        <taxon>Zoopagomycota</taxon>
        <taxon>Kickxellomycotina</taxon>
        <taxon>Kickxellomycetes</taxon>
        <taxon>Kickxellales</taxon>
        <taxon>Kickxellaceae</taxon>
        <taxon>Linderina</taxon>
    </lineage>
</organism>
<accession>A0A1Y1W217</accession>
<keyword evidence="2" id="KW-1185">Reference proteome</keyword>
<comment type="caution">
    <text evidence="1">The sequence shown here is derived from an EMBL/GenBank/DDBJ whole genome shotgun (WGS) entry which is preliminary data.</text>
</comment>
<dbReference type="Proteomes" id="UP000193922">
    <property type="component" value="Unassembled WGS sequence"/>
</dbReference>
<sequence>MSRCYFFSGLQTLRANLSGTSKTAYEVALYITGRLAPYLYQAGLTAIRRLKNPQKRLLCIPGQPNSLNIPPMETFVLPVFSAEHQIALFGIIRSLRIAAKRIARICQY</sequence>
<evidence type="ECO:0000313" key="2">
    <source>
        <dbReference type="Proteomes" id="UP000193922"/>
    </source>
</evidence>
<reference evidence="1 2" key="1">
    <citation type="submission" date="2016-07" db="EMBL/GenBank/DDBJ databases">
        <title>Pervasive Adenine N6-methylation of Active Genes in Fungi.</title>
        <authorList>
            <consortium name="DOE Joint Genome Institute"/>
            <person name="Mondo S.J."/>
            <person name="Dannebaum R.O."/>
            <person name="Kuo R.C."/>
            <person name="Labutti K."/>
            <person name="Haridas S."/>
            <person name="Kuo A."/>
            <person name="Salamov A."/>
            <person name="Ahrendt S.R."/>
            <person name="Lipzen A."/>
            <person name="Sullivan W."/>
            <person name="Andreopoulos W.B."/>
            <person name="Clum A."/>
            <person name="Lindquist E."/>
            <person name="Daum C."/>
            <person name="Ramamoorthy G.K."/>
            <person name="Gryganskyi A."/>
            <person name="Culley D."/>
            <person name="Magnuson J.K."/>
            <person name="James T.Y."/>
            <person name="O'Malley M.A."/>
            <person name="Stajich J.E."/>
            <person name="Spatafora J.W."/>
            <person name="Visel A."/>
            <person name="Grigoriev I.V."/>
        </authorList>
    </citation>
    <scope>NUCLEOTIDE SEQUENCE [LARGE SCALE GENOMIC DNA]</scope>
    <source>
        <strain evidence="1 2">ATCC 12442</strain>
    </source>
</reference>